<dbReference type="PRINTS" id="PR00260">
    <property type="entry name" value="CHEMTRNSDUCR"/>
</dbReference>
<dbReference type="SMART" id="SM00283">
    <property type="entry name" value="MA"/>
    <property type="match status" value="1"/>
</dbReference>
<gene>
    <name evidence="6" type="ORF">ACFQE1_20810</name>
</gene>
<evidence type="ECO:0000256" key="3">
    <source>
        <dbReference type="PROSITE-ProRule" id="PRU00284"/>
    </source>
</evidence>
<feature type="non-terminal residue" evidence="6">
    <location>
        <position position="1"/>
    </location>
</feature>
<evidence type="ECO:0000259" key="5">
    <source>
        <dbReference type="PROSITE" id="PS50111"/>
    </source>
</evidence>
<evidence type="ECO:0000256" key="4">
    <source>
        <dbReference type="SAM" id="Coils"/>
    </source>
</evidence>
<comment type="caution">
    <text evidence="6">The sequence shown here is derived from an EMBL/GenBank/DDBJ whole genome shotgun (WGS) entry which is preliminary data.</text>
</comment>
<dbReference type="SUPFAM" id="SSF58104">
    <property type="entry name" value="Methyl-accepting chemotaxis protein (MCP) signaling domain"/>
    <property type="match status" value="1"/>
</dbReference>
<keyword evidence="7" id="KW-1185">Reference proteome</keyword>
<feature type="non-terminal residue" evidence="6">
    <location>
        <position position="206"/>
    </location>
</feature>
<evidence type="ECO:0000313" key="7">
    <source>
        <dbReference type="Proteomes" id="UP001596328"/>
    </source>
</evidence>
<evidence type="ECO:0000313" key="6">
    <source>
        <dbReference type="EMBL" id="MFC6726766.1"/>
    </source>
</evidence>
<accession>A0ABD5S5D7</accession>
<feature type="domain" description="Methyl-accepting transducer" evidence="5">
    <location>
        <begin position="1"/>
        <end position="150"/>
    </location>
</feature>
<feature type="coiled-coil region" evidence="4">
    <location>
        <begin position="58"/>
        <end position="96"/>
    </location>
</feature>
<dbReference type="Gene3D" id="1.10.287.950">
    <property type="entry name" value="Methyl-accepting chemotaxis protein"/>
    <property type="match status" value="1"/>
</dbReference>
<protein>
    <submittedName>
        <fullName evidence="6">Methyl-accepting chemotaxis protein</fullName>
    </submittedName>
</protein>
<dbReference type="GO" id="GO:0007165">
    <property type="term" value="P:signal transduction"/>
    <property type="evidence" value="ECO:0007669"/>
    <property type="project" value="UniProtKB-KW"/>
</dbReference>
<reference evidence="6 7" key="1">
    <citation type="journal article" date="2019" name="Int. J. Syst. Evol. Microbiol.">
        <title>The Global Catalogue of Microorganisms (GCM) 10K type strain sequencing project: providing services to taxonomists for standard genome sequencing and annotation.</title>
        <authorList>
            <consortium name="The Broad Institute Genomics Platform"/>
            <consortium name="The Broad Institute Genome Sequencing Center for Infectious Disease"/>
            <person name="Wu L."/>
            <person name="Ma J."/>
        </authorList>
    </citation>
    <scope>NUCLEOTIDE SEQUENCE [LARGE SCALE GENOMIC DNA]</scope>
    <source>
        <strain evidence="6 7">NBRC 111368</strain>
    </source>
</reference>
<dbReference type="AlphaFoldDB" id="A0ABD5S5D7"/>
<dbReference type="InterPro" id="IPR004089">
    <property type="entry name" value="MCPsignal_dom"/>
</dbReference>
<dbReference type="Pfam" id="PF00015">
    <property type="entry name" value="MCPsignal"/>
    <property type="match status" value="1"/>
</dbReference>
<dbReference type="Proteomes" id="UP001596328">
    <property type="component" value="Unassembled WGS sequence"/>
</dbReference>
<dbReference type="PROSITE" id="PS50111">
    <property type="entry name" value="CHEMOTAXIS_TRANSDUC_2"/>
    <property type="match status" value="1"/>
</dbReference>
<dbReference type="PANTHER" id="PTHR32089">
    <property type="entry name" value="METHYL-ACCEPTING CHEMOTAXIS PROTEIN MCPB"/>
    <property type="match status" value="1"/>
</dbReference>
<comment type="similarity">
    <text evidence="2">Belongs to the methyl-accepting chemotaxis (MCP) protein family.</text>
</comment>
<dbReference type="EMBL" id="JBHSWU010001375">
    <property type="protein sequence ID" value="MFC6726766.1"/>
    <property type="molecule type" value="Genomic_DNA"/>
</dbReference>
<evidence type="ECO:0000256" key="2">
    <source>
        <dbReference type="ARBA" id="ARBA00029447"/>
    </source>
</evidence>
<sequence length="206" mass="21665">AAAAQVEGLREGMTEIGEIVQLITGIADQTNLLALNASIEAARAGEAGEGFAVVADEIKTLATEAERATDQVEGLIEEIQENADETVADMRSMRDRVETGSETIGEAIDTFDDVAEAIEEAERGVEEISAATEDQASSTEEVVAMVDEVSSVSEETASEAGTVSAATEEQTAAINEVTGNIQSVSESAQSLRERVGRFELADRVEP</sequence>
<organism evidence="6 7">
    <name type="scientific">Halobium palmae</name>
    <dbReference type="NCBI Taxonomy" id="1776492"/>
    <lineage>
        <taxon>Archaea</taxon>
        <taxon>Methanobacteriati</taxon>
        <taxon>Methanobacteriota</taxon>
        <taxon>Stenosarchaea group</taxon>
        <taxon>Halobacteria</taxon>
        <taxon>Halobacteriales</taxon>
        <taxon>Haloferacaceae</taxon>
        <taxon>Halobium</taxon>
    </lineage>
</organism>
<dbReference type="InterPro" id="IPR004090">
    <property type="entry name" value="Chemotax_Me-accpt_rcpt"/>
</dbReference>
<keyword evidence="4" id="KW-0175">Coiled coil</keyword>
<dbReference type="PANTHER" id="PTHR32089:SF112">
    <property type="entry name" value="LYSOZYME-LIKE PROTEIN-RELATED"/>
    <property type="match status" value="1"/>
</dbReference>
<evidence type="ECO:0000256" key="1">
    <source>
        <dbReference type="ARBA" id="ARBA00023224"/>
    </source>
</evidence>
<keyword evidence="1 3" id="KW-0807">Transducer</keyword>
<proteinExistence type="inferred from homology"/>
<name>A0ABD5S5D7_9EURY</name>